<dbReference type="PROSITE" id="PS52035">
    <property type="entry name" value="PEPTIDASE_M14"/>
    <property type="match status" value="1"/>
</dbReference>
<organism evidence="3 4">
    <name type="scientific">Pseudoalteromonas qingdaonensis</name>
    <dbReference type="NCBI Taxonomy" id="3131913"/>
    <lineage>
        <taxon>Bacteria</taxon>
        <taxon>Pseudomonadati</taxon>
        <taxon>Pseudomonadota</taxon>
        <taxon>Gammaproteobacteria</taxon>
        <taxon>Alteromonadales</taxon>
        <taxon>Pseudoalteromonadaceae</taxon>
        <taxon>Pseudoalteromonas</taxon>
    </lineage>
</organism>
<dbReference type="EMBL" id="JBCGCU010000016">
    <property type="protein sequence ID" value="MEM0516318.1"/>
    <property type="molecule type" value="Genomic_DNA"/>
</dbReference>
<reference evidence="3 4" key="1">
    <citation type="submission" date="2024-03" db="EMBL/GenBank/DDBJ databases">
        <title>Pseudoalteromonas qingdaonensis sp. nov., isolated from the intestines of marine benthic organisms.</title>
        <authorList>
            <person name="Lin X."/>
            <person name="Fang S."/>
            <person name="Hu X."/>
        </authorList>
    </citation>
    <scope>NUCLEOTIDE SEQUENCE [LARGE SCALE GENOMIC DNA]</scope>
    <source>
        <strain evidence="3 4">YIC-827</strain>
    </source>
</reference>
<dbReference type="Gene3D" id="3.40.630.10">
    <property type="entry name" value="Zn peptidases"/>
    <property type="match status" value="1"/>
</dbReference>
<gene>
    <name evidence="3" type="ORF">WCN91_12995</name>
</gene>
<keyword evidence="4" id="KW-1185">Reference proteome</keyword>
<protein>
    <submittedName>
        <fullName evidence="3">M14 family metallocarboxypeptidase</fullName>
    </submittedName>
</protein>
<dbReference type="InterPro" id="IPR000834">
    <property type="entry name" value="Peptidase_M14"/>
</dbReference>
<dbReference type="RefSeq" id="WP_342679715.1">
    <property type="nucleotide sequence ID" value="NZ_JBCGCU010000016.1"/>
</dbReference>
<feature type="domain" description="Peptidase M14" evidence="2">
    <location>
        <begin position="29"/>
        <end position="300"/>
    </location>
</feature>
<evidence type="ECO:0000313" key="4">
    <source>
        <dbReference type="Proteomes" id="UP001447008"/>
    </source>
</evidence>
<feature type="active site" description="Proton donor/acceptor" evidence="1">
    <location>
        <position position="272"/>
    </location>
</feature>
<dbReference type="Proteomes" id="UP001447008">
    <property type="component" value="Unassembled WGS sequence"/>
</dbReference>
<accession>A0ABU9N3S1</accession>
<dbReference type="SUPFAM" id="SSF53187">
    <property type="entry name" value="Zn-dependent exopeptidases"/>
    <property type="match status" value="1"/>
</dbReference>
<comment type="caution">
    <text evidence="3">The sequence shown here is derived from an EMBL/GenBank/DDBJ whole genome shotgun (WGS) entry which is preliminary data.</text>
</comment>
<evidence type="ECO:0000313" key="3">
    <source>
        <dbReference type="EMBL" id="MEM0516318.1"/>
    </source>
</evidence>
<dbReference type="CDD" id="cd06231">
    <property type="entry name" value="M14_REP34-like"/>
    <property type="match status" value="1"/>
</dbReference>
<proteinExistence type="inferred from homology"/>
<evidence type="ECO:0000259" key="2">
    <source>
        <dbReference type="PROSITE" id="PS52035"/>
    </source>
</evidence>
<name>A0ABU9N3S1_9GAMM</name>
<comment type="similarity">
    <text evidence="1">Belongs to the peptidase M14 family.</text>
</comment>
<dbReference type="Pfam" id="PF00246">
    <property type="entry name" value="Peptidase_M14"/>
    <property type="match status" value="1"/>
</dbReference>
<sequence length="303" mass="33278">MSNTIYPIGTPGEPWGPEHKQQWLEAQKIHRSYQDEVVTKIQALSAQFEIIEYGLLAYQQDYPLFALKHKNWQAGRPIALVTGGVHGYETSGIHGALAFAAELTPEHSQAFNILVVPCVSPWGYETINRWNPDAIDPNRSFYEGSPAPEAQLLLDFIAPFSSDVLVHIDLHETTDTDNSEFRPALAAREGTTNNNWNIPDGFYLVADTERPQPEFQKAINAKVATVTHIAEADINNQLIGVPISGHGVIEYAGRKLGLCMGLTLAPYVTTTEVYPDSPRSTPENCVAAQVAAVVGALDFVRAL</sequence>
<evidence type="ECO:0000256" key="1">
    <source>
        <dbReference type="PROSITE-ProRule" id="PRU01379"/>
    </source>
</evidence>